<dbReference type="InterPro" id="IPR012337">
    <property type="entry name" value="RNaseH-like_sf"/>
</dbReference>
<evidence type="ECO:0000313" key="3">
    <source>
        <dbReference type="Proteomes" id="UP000002358"/>
    </source>
</evidence>
<dbReference type="PROSITE" id="PS50994">
    <property type="entry name" value="INTEGRASE"/>
    <property type="match status" value="1"/>
</dbReference>
<dbReference type="Gene3D" id="3.30.420.10">
    <property type="entry name" value="Ribonuclease H-like superfamily/Ribonuclease H"/>
    <property type="match status" value="1"/>
</dbReference>
<dbReference type="EnsemblMetazoa" id="XM_008206465">
    <property type="protein sequence ID" value="XP_008204687"/>
    <property type="gene ID" value="LOC103315807"/>
</dbReference>
<evidence type="ECO:0000313" key="2">
    <source>
        <dbReference type="EnsemblMetazoa" id="XP_008204687"/>
    </source>
</evidence>
<dbReference type="GO" id="GO:0003676">
    <property type="term" value="F:nucleic acid binding"/>
    <property type="evidence" value="ECO:0007669"/>
    <property type="project" value="InterPro"/>
</dbReference>
<dbReference type="OrthoDB" id="6615390at2759"/>
<accession>A0A7M7H9Z6</accession>
<dbReference type="PANTHER" id="PTHR47331:SF1">
    <property type="entry name" value="GAG-LIKE PROTEIN"/>
    <property type="match status" value="1"/>
</dbReference>
<dbReference type="GO" id="GO:0015074">
    <property type="term" value="P:DNA integration"/>
    <property type="evidence" value="ECO:0007669"/>
    <property type="project" value="InterPro"/>
</dbReference>
<keyword evidence="3" id="KW-1185">Reference proteome</keyword>
<sequence>MVFSDNGTNFKGAAIEIDKLFQRASSVSQEVAAALAKDGIVWSFIPPRAPHFGGLWESAVRSFKHHFKCVIGDTSLTFEKMSTVASQIEACLNSRPLCPLSSESTDSVALTPGHFLVNAPLNVLPEPFEDVNLKSRTCRWKLLSVMRNHFWERWRLEVLHHLQQRNKWLTPGRQSQDIKSPQLAGCPLVQWQLYCNIT</sequence>
<dbReference type="SUPFAM" id="SSF53098">
    <property type="entry name" value="Ribonuclease H-like"/>
    <property type="match status" value="1"/>
</dbReference>
<protein>
    <recommendedName>
        <fullName evidence="1">Integrase catalytic domain-containing protein</fullName>
    </recommendedName>
</protein>
<proteinExistence type="predicted"/>
<dbReference type="InterPro" id="IPR040676">
    <property type="entry name" value="DUF5641"/>
</dbReference>
<feature type="domain" description="Integrase catalytic" evidence="1">
    <location>
        <begin position="1"/>
        <end position="120"/>
    </location>
</feature>
<dbReference type="PANTHER" id="PTHR47331">
    <property type="entry name" value="PHD-TYPE DOMAIN-CONTAINING PROTEIN"/>
    <property type="match status" value="1"/>
</dbReference>
<dbReference type="Proteomes" id="UP000002358">
    <property type="component" value="Unassembled WGS sequence"/>
</dbReference>
<dbReference type="InParanoid" id="A0A7M7H9Z6"/>
<dbReference type="GeneID" id="103315807"/>
<reference evidence="2" key="1">
    <citation type="submission" date="2021-01" db="UniProtKB">
        <authorList>
            <consortium name="EnsemblMetazoa"/>
        </authorList>
    </citation>
    <scope>IDENTIFICATION</scope>
</reference>
<dbReference type="InterPro" id="IPR001584">
    <property type="entry name" value="Integrase_cat-core"/>
</dbReference>
<evidence type="ECO:0000259" key="1">
    <source>
        <dbReference type="PROSITE" id="PS50994"/>
    </source>
</evidence>
<dbReference type="RefSeq" id="XP_008204687.2">
    <property type="nucleotide sequence ID" value="XM_008206465.2"/>
</dbReference>
<dbReference type="InterPro" id="IPR036397">
    <property type="entry name" value="RNaseH_sf"/>
</dbReference>
<dbReference type="AlphaFoldDB" id="A0A7M7H9Z6"/>
<dbReference type="Pfam" id="PF18701">
    <property type="entry name" value="DUF5641"/>
    <property type="match status" value="1"/>
</dbReference>
<dbReference type="KEGG" id="nvi:103315807"/>
<organism evidence="2 3">
    <name type="scientific">Nasonia vitripennis</name>
    <name type="common">Parasitic wasp</name>
    <dbReference type="NCBI Taxonomy" id="7425"/>
    <lineage>
        <taxon>Eukaryota</taxon>
        <taxon>Metazoa</taxon>
        <taxon>Ecdysozoa</taxon>
        <taxon>Arthropoda</taxon>
        <taxon>Hexapoda</taxon>
        <taxon>Insecta</taxon>
        <taxon>Pterygota</taxon>
        <taxon>Neoptera</taxon>
        <taxon>Endopterygota</taxon>
        <taxon>Hymenoptera</taxon>
        <taxon>Apocrita</taxon>
        <taxon>Proctotrupomorpha</taxon>
        <taxon>Chalcidoidea</taxon>
        <taxon>Pteromalidae</taxon>
        <taxon>Pteromalinae</taxon>
        <taxon>Nasonia</taxon>
    </lineage>
</organism>
<name>A0A7M7H9Z6_NASVI</name>